<proteinExistence type="inferred from homology"/>
<dbReference type="Proteomes" id="UP001652627">
    <property type="component" value="Chromosome 28"/>
</dbReference>
<sequence length="141" mass="14947">MTLCLGQRRPSITGSPTPRSFIRFPRCLLIGNQVHLQSPDMSCYDQCQPCRPCGPTPLANSCNEPCVRQCQASIVVIQPSPVVMTLPGTILSSFLQNTLVGSSTSAAVGSILSCGGVPSTSACCDLSSISSHYRSRRCPPC</sequence>
<organism evidence="4 5">
    <name type="scientific">Apteryx mantelli</name>
    <name type="common">North Island brown kiwi</name>
    <dbReference type="NCBI Taxonomy" id="2696672"/>
    <lineage>
        <taxon>Eukaryota</taxon>
        <taxon>Metazoa</taxon>
        <taxon>Chordata</taxon>
        <taxon>Craniata</taxon>
        <taxon>Vertebrata</taxon>
        <taxon>Euteleostomi</taxon>
        <taxon>Archelosauria</taxon>
        <taxon>Archosauria</taxon>
        <taxon>Dinosauria</taxon>
        <taxon>Saurischia</taxon>
        <taxon>Theropoda</taxon>
        <taxon>Coelurosauria</taxon>
        <taxon>Aves</taxon>
        <taxon>Palaeognathae</taxon>
        <taxon>Apterygiformes</taxon>
        <taxon>Apterygidae</taxon>
        <taxon>Apteryx</taxon>
    </lineage>
</organism>
<dbReference type="GeneID" id="136994347"/>
<protein>
    <recommendedName>
        <fullName evidence="3">Keratin</fullName>
    </recommendedName>
</protein>
<name>A0ABM4FSH5_9AVES</name>
<dbReference type="PANTHER" id="PTHR31203">
    <property type="entry name" value="BETA-KERATIN-RELATED PROTEIN-RELATED"/>
    <property type="match status" value="1"/>
</dbReference>
<dbReference type="PANTHER" id="PTHR31203:SF1">
    <property type="entry name" value="BETA-KERATIN-RELATED PROTEIN-RELATED"/>
    <property type="match status" value="1"/>
</dbReference>
<evidence type="ECO:0000313" key="5">
    <source>
        <dbReference type="RefSeq" id="XP_067167907.1"/>
    </source>
</evidence>
<comment type="subunit">
    <text evidence="3">The avian keratins (F-ker, S-ker, C-ker and B-ker) are a complex mixture of very similar polypeptides.</text>
</comment>
<comment type="similarity">
    <text evidence="1 3">Belongs to the avian keratin family.</text>
</comment>
<accession>A0ABM4FSH5</accession>
<keyword evidence="4" id="KW-1185">Reference proteome</keyword>
<evidence type="ECO:0000256" key="2">
    <source>
        <dbReference type="ARBA" id="ARBA00022744"/>
    </source>
</evidence>
<evidence type="ECO:0000256" key="3">
    <source>
        <dbReference type="RuleBase" id="RU364002"/>
    </source>
</evidence>
<evidence type="ECO:0000256" key="1">
    <source>
        <dbReference type="ARBA" id="ARBA00008702"/>
    </source>
</evidence>
<keyword evidence="2 3" id="KW-0416">Keratin</keyword>
<dbReference type="Pfam" id="PF02422">
    <property type="entry name" value="Keratin"/>
    <property type="match status" value="1"/>
</dbReference>
<dbReference type="InterPro" id="IPR003461">
    <property type="entry name" value="Keratin"/>
</dbReference>
<dbReference type="RefSeq" id="XP_067167907.1">
    <property type="nucleotide sequence ID" value="XM_067311806.1"/>
</dbReference>
<gene>
    <name evidence="5" type="primary">LOC136994347</name>
</gene>
<evidence type="ECO:0000313" key="4">
    <source>
        <dbReference type="Proteomes" id="UP001652627"/>
    </source>
</evidence>
<reference evidence="5" key="1">
    <citation type="submission" date="2025-08" db="UniProtKB">
        <authorList>
            <consortium name="RefSeq"/>
        </authorList>
    </citation>
    <scope>IDENTIFICATION</scope>
    <source>
        <tissue evidence="5">Blood</tissue>
    </source>
</reference>